<dbReference type="InterPro" id="IPR015994">
    <property type="entry name" value="PEPCK_ATP_CS"/>
</dbReference>
<keyword evidence="11" id="KW-0808">Transferase</keyword>
<dbReference type="InterPro" id="IPR008210">
    <property type="entry name" value="PEP_carboxykinase_N"/>
</dbReference>
<dbReference type="GO" id="GO:0004612">
    <property type="term" value="F:phosphoenolpyruvate carboxykinase (ATP) activity"/>
    <property type="evidence" value="ECO:0007669"/>
    <property type="project" value="UniProtKB-UniRule"/>
</dbReference>
<proteinExistence type="inferred from homology"/>
<dbReference type="NCBIfam" id="NF006821">
    <property type="entry name" value="PRK09344.1-3"/>
    <property type="match status" value="1"/>
</dbReference>
<keyword evidence="5 10" id="KW-0547">Nucleotide-binding</keyword>
<comment type="caution">
    <text evidence="11">The sequence shown here is derived from an EMBL/GenBank/DDBJ whole genome shotgun (WGS) entry which is preliminary data.</text>
</comment>
<comment type="cofactor">
    <cofactor evidence="10">
        <name>Mn(2+)</name>
        <dbReference type="ChEBI" id="CHEBI:29035"/>
    </cofactor>
    <text evidence="10">Binds 1 Mn(2+) ion per subunit.</text>
</comment>
<feature type="binding site" evidence="10">
    <location>
        <begin position="452"/>
        <end position="453"/>
    </location>
    <ligand>
        <name>ATP</name>
        <dbReference type="ChEBI" id="CHEBI:30616"/>
    </ligand>
</feature>
<feature type="binding site" evidence="10">
    <location>
        <position position="211"/>
    </location>
    <ligand>
        <name>Mn(2+)</name>
        <dbReference type="ChEBI" id="CHEBI:29035"/>
    </ligand>
</feature>
<dbReference type="PANTHER" id="PTHR30031">
    <property type="entry name" value="PHOSPHOENOLPYRUVATE CARBOXYKINASE ATP"/>
    <property type="match status" value="1"/>
</dbReference>
<evidence type="ECO:0000256" key="2">
    <source>
        <dbReference type="ARBA" id="ARBA00006052"/>
    </source>
</evidence>
<evidence type="ECO:0000256" key="4">
    <source>
        <dbReference type="ARBA" id="ARBA00022432"/>
    </source>
</evidence>
<keyword evidence="11" id="KW-0670">Pyruvate</keyword>
<feature type="binding site" evidence="10">
    <location>
        <position position="230"/>
    </location>
    <ligand>
        <name>Mn(2+)</name>
        <dbReference type="ChEBI" id="CHEBI:29035"/>
    </ligand>
</feature>
<dbReference type="InterPro" id="IPR001272">
    <property type="entry name" value="PEP_carboxykinase_ATP"/>
</dbReference>
<keyword evidence="6 10" id="KW-0210">Decarboxylase</keyword>
<dbReference type="GO" id="GO:0046872">
    <property type="term" value="F:metal ion binding"/>
    <property type="evidence" value="ECO:0007669"/>
    <property type="project" value="UniProtKB-KW"/>
</dbReference>
<dbReference type="RefSeq" id="WP_126727787.1">
    <property type="nucleotide sequence ID" value="NZ_RYZH01000066.1"/>
</dbReference>
<keyword evidence="7 10" id="KW-0067">ATP-binding</keyword>
<dbReference type="EMBL" id="RYZH01000066">
    <property type="protein sequence ID" value="RUL82951.1"/>
    <property type="molecule type" value="Genomic_DNA"/>
</dbReference>
<dbReference type="OrthoDB" id="9806325at2"/>
<keyword evidence="10" id="KW-0963">Cytoplasm</keyword>
<comment type="pathway">
    <text evidence="1 10">Carbohydrate biosynthesis; gluconeogenesis.</text>
</comment>
<dbReference type="HAMAP" id="MF_00453">
    <property type="entry name" value="PEPCK_ATP"/>
    <property type="match status" value="1"/>
</dbReference>
<comment type="similarity">
    <text evidence="2 10">Belongs to the phosphoenolpyruvate carboxykinase (ATP) family.</text>
</comment>
<evidence type="ECO:0000256" key="8">
    <source>
        <dbReference type="ARBA" id="ARBA00023239"/>
    </source>
</evidence>
<feature type="binding site" evidence="10">
    <location>
        <position position="458"/>
    </location>
    <ligand>
        <name>ATP</name>
        <dbReference type="ChEBI" id="CHEBI:30616"/>
    </ligand>
</feature>
<evidence type="ECO:0000256" key="10">
    <source>
        <dbReference type="HAMAP-Rule" id="MF_00453"/>
    </source>
</evidence>
<dbReference type="AlphaFoldDB" id="A0A432MDN2"/>
<evidence type="ECO:0000256" key="1">
    <source>
        <dbReference type="ARBA" id="ARBA00004742"/>
    </source>
</evidence>
<dbReference type="NCBIfam" id="TIGR00224">
    <property type="entry name" value="pckA"/>
    <property type="match status" value="1"/>
</dbReference>
<name>A0A432MDN2_9BACT</name>
<reference evidence="11 12" key="2">
    <citation type="submission" date="2019-01" db="EMBL/GenBank/DDBJ databases">
        <title>Tautonia sociabilis, a novel thermotolerant planctomycete of Isosphaeraceae family, isolated from a 4000 m deep subterranean habitat.</title>
        <authorList>
            <person name="Kovaleva O.L."/>
            <person name="Elcheninov A.G."/>
            <person name="Van Heerden E."/>
            <person name="Toshchakov S.V."/>
            <person name="Novikov A."/>
            <person name="Bonch-Osmolovskaya E.A."/>
            <person name="Kublanov I.V."/>
        </authorList>
    </citation>
    <scope>NUCLEOTIDE SEQUENCE [LARGE SCALE GENOMIC DNA]</scope>
    <source>
        <strain evidence="11 12">GM2012</strain>
    </source>
</reference>
<evidence type="ECO:0000256" key="9">
    <source>
        <dbReference type="ARBA" id="ARBA00047371"/>
    </source>
</evidence>
<keyword evidence="11" id="KW-0418">Kinase</keyword>
<dbReference type="GO" id="GO:0016301">
    <property type="term" value="F:kinase activity"/>
    <property type="evidence" value="ECO:0007669"/>
    <property type="project" value="UniProtKB-KW"/>
</dbReference>
<feature type="binding site" evidence="10">
    <location>
        <position position="230"/>
    </location>
    <ligand>
        <name>ATP</name>
        <dbReference type="ChEBI" id="CHEBI:30616"/>
    </ligand>
</feature>
<dbReference type="GO" id="GO:0005829">
    <property type="term" value="C:cytosol"/>
    <property type="evidence" value="ECO:0007669"/>
    <property type="project" value="TreeGrafter"/>
</dbReference>
<dbReference type="UniPathway" id="UPA00138"/>
<feature type="binding site" evidence="10">
    <location>
        <position position="205"/>
    </location>
    <ligand>
        <name>substrate</name>
    </ligand>
</feature>
<dbReference type="Gene3D" id="2.170.8.10">
    <property type="entry name" value="Phosphoenolpyruvate Carboxykinase, domain 2"/>
    <property type="match status" value="1"/>
</dbReference>
<feature type="binding site" evidence="10">
    <location>
        <position position="295"/>
    </location>
    <ligand>
        <name>ATP</name>
        <dbReference type="ChEBI" id="CHEBI:30616"/>
    </ligand>
</feature>
<dbReference type="FunFam" id="2.170.8.10:FF:000001">
    <property type="entry name" value="Phosphoenolpyruvate carboxykinase (ATP)"/>
    <property type="match status" value="1"/>
</dbReference>
<dbReference type="InterPro" id="IPR013035">
    <property type="entry name" value="PEP_carboxykinase_C"/>
</dbReference>
<evidence type="ECO:0000256" key="7">
    <source>
        <dbReference type="ARBA" id="ARBA00022840"/>
    </source>
</evidence>
<keyword evidence="8 10" id="KW-0456">Lyase</keyword>
<evidence type="ECO:0000256" key="5">
    <source>
        <dbReference type="ARBA" id="ARBA00022741"/>
    </source>
</evidence>
<dbReference type="Gene3D" id="3.40.449.10">
    <property type="entry name" value="Phosphoenolpyruvate Carboxykinase, domain 1"/>
    <property type="match status" value="1"/>
</dbReference>
<dbReference type="Pfam" id="PF01293">
    <property type="entry name" value="PEPCK_ATP"/>
    <property type="match status" value="1"/>
</dbReference>
<evidence type="ECO:0000256" key="3">
    <source>
        <dbReference type="ARBA" id="ARBA00012363"/>
    </source>
</evidence>
<reference evidence="11 12" key="1">
    <citation type="submission" date="2018-12" db="EMBL/GenBank/DDBJ databases">
        <authorList>
            <person name="Toschakov S.V."/>
        </authorList>
    </citation>
    <scope>NUCLEOTIDE SEQUENCE [LARGE SCALE GENOMIC DNA]</scope>
    <source>
        <strain evidence="11 12">GM2012</strain>
    </source>
</reference>
<dbReference type="NCBIfam" id="NF006820">
    <property type="entry name" value="PRK09344.1-2"/>
    <property type="match status" value="1"/>
</dbReference>
<evidence type="ECO:0000256" key="6">
    <source>
        <dbReference type="ARBA" id="ARBA00022793"/>
    </source>
</evidence>
<accession>A0A432MDN2</accession>
<gene>
    <name evidence="10 11" type="primary">pckA</name>
    <name evidence="11" type="ORF">TsocGM_22905</name>
</gene>
<feature type="binding site" evidence="10">
    <location>
        <position position="70"/>
    </location>
    <ligand>
        <name>substrate</name>
    </ligand>
</feature>
<keyword evidence="12" id="KW-1185">Reference proteome</keyword>
<dbReference type="GO" id="GO:0005524">
    <property type="term" value="F:ATP binding"/>
    <property type="evidence" value="ECO:0007669"/>
    <property type="project" value="UniProtKB-UniRule"/>
</dbReference>
<keyword evidence="10" id="KW-0479">Metal-binding</keyword>
<dbReference type="GO" id="GO:0006094">
    <property type="term" value="P:gluconeogenesis"/>
    <property type="evidence" value="ECO:0007669"/>
    <property type="project" value="UniProtKB-UniRule"/>
</dbReference>
<feature type="binding site" evidence="10">
    <location>
        <position position="267"/>
    </location>
    <ligand>
        <name>Mn(2+)</name>
        <dbReference type="ChEBI" id="CHEBI:29035"/>
    </ligand>
</feature>
<feature type="binding site" evidence="10">
    <location>
        <position position="211"/>
    </location>
    <ligand>
        <name>substrate</name>
    </ligand>
</feature>
<dbReference type="Gene3D" id="3.90.228.20">
    <property type="match status" value="1"/>
</dbReference>
<organism evidence="11 12">
    <name type="scientific">Tautonia sociabilis</name>
    <dbReference type="NCBI Taxonomy" id="2080755"/>
    <lineage>
        <taxon>Bacteria</taxon>
        <taxon>Pseudomonadati</taxon>
        <taxon>Planctomycetota</taxon>
        <taxon>Planctomycetia</taxon>
        <taxon>Isosphaerales</taxon>
        <taxon>Isosphaeraceae</taxon>
        <taxon>Tautonia</taxon>
    </lineage>
</organism>
<dbReference type="CDD" id="cd00484">
    <property type="entry name" value="PEPCK_ATP"/>
    <property type="match status" value="1"/>
</dbReference>
<dbReference type="EC" id="4.1.1.49" evidence="3 10"/>
<dbReference type="PROSITE" id="PS00532">
    <property type="entry name" value="PEPCK_ATP"/>
    <property type="match status" value="1"/>
</dbReference>
<keyword evidence="4 10" id="KW-0312">Gluconeogenesis</keyword>
<dbReference type="PIRSF" id="PIRSF006294">
    <property type="entry name" value="PEP_crbxkin"/>
    <property type="match status" value="1"/>
</dbReference>
<feature type="binding site" evidence="10">
    <location>
        <position position="332"/>
    </location>
    <ligand>
        <name>ATP</name>
        <dbReference type="ChEBI" id="CHEBI:30616"/>
    </ligand>
</feature>
<comment type="subcellular location">
    <subcellularLocation>
        <location evidence="10">Cytoplasm</location>
    </subcellularLocation>
</comment>
<protein>
    <recommendedName>
        <fullName evidence="3 10">Phosphoenolpyruvate carboxykinase (ATP)</fullName>
        <shortName evidence="10">PCK</shortName>
        <shortName evidence="10">PEP carboxykinase</shortName>
        <shortName evidence="10">PEPCK</shortName>
        <ecNumber evidence="3 10">4.1.1.49</ecNumber>
    </recommendedName>
</protein>
<comment type="function">
    <text evidence="10">Involved in the gluconeogenesis. Catalyzes the conversion of oxaloacetate (OAA) to phosphoenolpyruvate (PEP) through direct phosphoryl transfer between the nucleoside triphosphate and OAA.</text>
</comment>
<dbReference type="SUPFAM" id="SSF68923">
    <property type="entry name" value="PEP carboxykinase N-terminal domain"/>
    <property type="match status" value="1"/>
</dbReference>
<sequence>MSSTADRPTDPTVPAPDRAETLDELGLTGLKARHQNLSQAILVEHALRRGEGELAHSGAAAFRTGPYTGRSPQDRFIVREPSSEAEIAWGKVNQPIAPEVFDRLLDRVREHLHGRDVYVMDTLAGADPTHRLPVRVVCERAYHALFARQLFITPGRDELARFRPEFTVVAAPDFKADPARDGTRSEVFILLNFARRMVLIGGTLYAGEIKKSVFSLLNFLLPRKGVMPMHCSANVGDRGDVALFFGLSGTGKTTLSADHRRHLIGDDEHGWSDDGVFNIEGGCYAKCIRLDRTNEPEIYGAIRFGTVLENVVLDPETRVCQFDDASLTENTRAAYPIEYIPNYVPSGRAGHPSRIIFLTCDAFGVLPPLSRLSAEQAMYHFLSGYTAKVAGTERGLGAEPTATFSACFGEPFMVLPPERYADLLGRKLTQHGAEAWLLNTGWTGGGHGRGKRIPLPHTRAMVDAILAGALAEAPFATDPIFGLRRPRSCPGVPETILDPRSSWSDPSEYDAAASRLASLFRDNFRRFTGVDPAVAAAGPQAA</sequence>
<evidence type="ECO:0000313" key="12">
    <source>
        <dbReference type="Proteomes" id="UP000280296"/>
    </source>
</evidence>
<keyword evidence="10" id="KW-0464">Manganese</keyword>
<dbReference type="Proteomes" id="UP000280296">
    <property type="component" value="Unassembled WGS sequence"/>
</dbReference>
<evidence type="ECO:0000313" key="11">
    <source>
        <dbReference type="EMBL" id="RUL82951.1"/>
    </source>
</evidence>
<feature type="binding site" evidence="10">
    <location>
        <begin position="246"/>
        <end position="254"/>
    </location>
    <ligand>
        <name>ATP</name>
        <dbReference type="ChEBI" id="CHEBI:30616"/>
    </ligand>
</feature>
<feature type="binding site" evidence="10">
    <location>
        <position position="211"/>
    </location>
    <ligand>
        <name>ATP</name>
        <dbReference type="ChEBI" id="CHEBI:30616"/>
    </ligand>
</feature>
<feature type="binding site" evidence="10">
    <location>
        <position position="332"/>
    </location>
    <ligand>
        <name>substrate</name>
    </ligand>
</feature>
<dbReference type="SUPFAM" id="SSF53795">
    <property type="entry name" value="PEP carboxykinase-like"/>
    <property type="match status" value="1"/>
</dbReference>
<comment type="catalytic activity">
    <reaction evidence="9 10">
        <text>oxaloacetate + ATP = phosphoenolpyruvate + ADP + CO2</text>
        <dbReference type="Rhea" id="RHEA:18617"/>
        <dbReference type="ChEBI" id="CHEBI:16452"/>
        <dbReference type="ChEBI" id="CHEBI:16526"/>
        <dbReference type="ChEBI" id="CHEBI:30616"/>
        <dbReference type="ChEBI" id="CHEBI:58702"/>
        <dbReference type="ChEBI" id="CHEBI:456216"/>
        <dbReference type="EC" id="4.1.1.49"/>
    </reaction>
</comment>
<dbReference type="PANTHER" id="PTHR30031:SF0">
    <property type="entry name" value="PHOSPHOENOLPYRUVATE CARBOXYKINASE (ATP)"/>
    <property type="match status" value="1"/>
</dbReference>